<protein>
    <recommendedName>
        <fullName evidence="8">Peptidase C15, pyroglutamyl peptidase I-like protein</fullName>
    </recommendedName>
</protein>
<evidence type="ECO:0000256" key="1">
    <source>
        <dbReference type="ARBA" id="ARBA00006641"/>
    </source>
</evidence>
<reference evidence="6" key="2">
    <citation type="journal article" name="Front. Microbiol.">
        <title>Degradative Capacity of Two Strains of Rhodonia placenta: From Phenotype to Genotype.</title>
        <authorList>
            <person name="Kolle M."/>
            <person name="Horta M.A.C."/>
            <person name="Nowrousian M."/>
            <person name="Ohm R.A."/>
            <person name="Benz J.P."/>
            <person name="Pilgard A."/>
        </authorList>
    </citation>
    <scope>NUCLEOTIDE SEQUENCE</scope>
    <source>
        <strain evidence="6">FPRL280</strain>
    </source>
</reference>
<gene>
    <name evidence="6" type="ORF">IEO21_01543</name>
</gene>
<keyword evidence="4" id="KW-0788">Thiol protease</keyword>
<evidence type="ECO:0000256" key="4">
    <source>
        <dbReference type="ARBA" id="ARBA00022807"/>
    </source>
</evidence>
<keyword evidence="3" id="KW-0378">Hydrolase</keyword>
<comment type="similarity">
    <text evidence="1">Belongs to the peptidase C15 family.</text>
</comment>
<dbReference type="PANTHER" id="PTHR23402">
    <property type="entry name" value="PROTEASE FAMILY C15 PYROGLUTAMYL-PEPTIDASE I-RELATED"/>
    <property type="match status" value="1"/>
</dbReference>
<feature type="region of interest" description="Disordered" evidence="5">
    <location>
        <begin position="189"/>
        <end position="212"/>
    </location>
</feature>
<dbReference type="PANTHER" id="PTHR23402:SF1">
    <property type="entry name" value="PYROGLUTAMYL-PEPTIDASE I"/>
    <property type="match status" value="1"/>
</dbReference>
<dbReference type="Gene3D" id="3.40.630.20">
    <property type="entry name" value="Peptidase C15, pyroglutamyl peptidase I-like"/>
    <property type="match status" value="1"/>
</dbReference>
<comment type="caution">
    <text evidence="6">The sequence shown here is derived from an EMBL/GenBank/DDBJ whole genome shotgun (WGS) entry which is preliminary data.</text>
</comment>
<evidence type="ECO:0000256" key="2">
    <source>
        <dbReference type="ARBA" id="ARBA00022670"/>
    </source>
</evidence>
<evidence type="ECO:0000256" key="3">
    <source>
        <dbReference type="ARBA" id="ARBA00022801"/>
    </source>
</evidence>
<keyword evidence="2" id="KW-0645">Protease</keyword>
<dbReference type="InterPro" id="IPR036440">
    <property type="entry name" value="Peptidase_C15-like_sf"/>
</dbReference>
<dbReference type="AlphaFoldDB" id="A0A8H7P9G0"/>
<dbReference type="GO" id="GO:0008234">
    <property type="term" value="F:cysteine-type peptidase activity"/>
    <property type="evidence" value="ECO:0007669"/>
    <property type="project" value="UniProtKB-KW"/>
</dbReference>
<proteinExistence type="inferred from homology"/>
<accession>A0A8H7P9G0</accession>
<evidence type="ECO:0000256" key="5">
    <source>
        <dbReference type="SAM" id="MobiDB-lite"/>
    </source>
</evidence>
<dbReference type="Proteomes" id="UP000639403">
    <property type="component" value="Unassembled WGS sequence"/>
</dbReference>
<organism evidence="6 7">
    <name type="scientific">Rhodonia placenta</name>
    <dbReference type="NCBI Taxonomy" id="104341"/>
    <lineage>
        <taxon>Eukaryota</taxon>
        <taxon>Fungi</taxon>
        <taxon>Dikarya</taxon>
        <taxon>Basidiomycota</taxon>
        <taxon>Agaricomycotina</taxon>
        <taxon>Agaricomycetes</taxon>
        <taxon>Polyporales</taxon>
        <taxon>Adustoporiaceae</taxon>
        <taxon>Rhodonia</taxon>
    </lineage>
</organism>
<sequence>MSAVPESRPATEPIDPHAIRVLVTGFGPFYKFNENPSWLAAKPLHNTTLYTDPPFDLAADGETIITDEMEQMAPKPQLIHITAIQIPVSYQAVLAVTPGLYARPPALPKPTDPTIVMPPPPPNGYDFMFHIGVAGRGPLRIEKLSHKFGYRMKDAEGHYAPTVHLPKEGPRDPAEASEVERMEQYLGLVSSPSAHGPSGDHVVTESPEVPPNRGFGKGYETFPEELHTDIDVPKLIVHLKEGGIEQVYSSMDAGHYICDFIFYCSLAEAKRVSSRQEKFKDRGSPTKSTPVLFMHCPPVGQPLATEEVTEAIRRVISYVCSRLSQ</sequence>
<reference evidence="6" key="1">
    <citation type="submission" date="2020-11" db="EMBL/GenBank/DDBJ databases">
        <authorList>
            <person name="Koelle M."/>
            <person name="Horta M.A.C."/>
            <person name="Nowrousian M."/>
            <person name="Ohm R.A."/>
            <person name="Benz P."/>
            <person name="Pilgard A."/>
        </authorList>
    </citation>
    <scope>NUCLEOTIDE SEQUENCE</scope>
    <source>
        <strain evidence="6">FPRL280</strain>
    </source>
</reference>
<dbReference type="InterPro" id="IPR016125">
    <property type="entry name" value="Peptidase_C15-like"/>
</dbReference>
<dbReference type="GO" id="GO:0006508">
    <property type="term" value="P:proteolysis"/>
    <property type="evidence" value="ECO:0007669"/>
    <property type="project" value="UniProtKB-KW"/>
</dbReference>
<dbReference type="SUPFAM" id="SSF53182">
    <property type="entry name" value="Pyrrolidone carboxyl peptidase (pyroglutamate aminopeptidase)"/>
    <property type="match status" value="1"/>
</dbReference>
<dbReference type="EMBL" id="JADOXO010000011">
    <property type="protein sequence ID" value="KAF9820329.1"/>
    <property type="molecule type" value="Genomic_DNA"/>
</dbReference>
<name>A0A8H7P9G0_9APHY</name>
<evidence type="ECO:0008006" key="8">
    <source>
        <dbReference type="Google" id="ProtNLM"/>
    </source>
</evidence>
<evidence type="ECO:0000313" key="7">
    <source>
        <dbReference type="Proteomes" id="UP000639403"/>
    </source>
</evidence>
<evidence type="ECO:0000313" key="6">
    <source>
        <dbReference type="EMBL" id="KAF9820329.1"/>
    </source>
</evidence>